<keyword evidence="4" id="KW-0472">Membrane</keyword>
<keyword evidence="4" id="KW-1133">Transmembrane helix</keyword>
<dbReference type="Proteomes" id="UP000053317">
    <property type="component" value="Unassembled WGS sequence"/>
</dbReference>
<proteinExistence type="predicted"/>
<feature type="transmembrane region" description="Helical" evidence="4">
    <location>
        <begin position="1085"/>
        <end position="1105"/>
    </location>
</feature>
<dbReference type="SMART" id="SM00823">
    <property type="entry name" value="PKS_PP"/>
    <property type="match status" value="1"/>
</dbReference>
<dbReference type="EMBL" id="LCWF01000064">
    <property type="protein sequence ID" value="KKY23828.1"/>
    <property type="molecule type" value="Genomic_DNA"/>
</dbReference>
<reference evidence="6 7" key="2">
    <citation type="submission" date="2015-05" db="EMBL/GenBank/DDBJ databases">
        <authorList>
            <person name="Morales-Cruz A."/>
            <person name="Amrine K.C."/>
            <person name="Cantu D."/>
        </authorList>
    </citation>
    <scope>NUCLEOTIDE SEQUENCE [LARGE SCALE GENOMIC DNA]</scope>
    <source>
        <strain evidence="6">UCRPC4</strain>
    </source>
</reference>
<accession>A0A0G2GK15</accession>
<protein>
    <submittedName>
        <fullName evidence="6">Putative peroxisomal-coenzyme a synthetase</fullName>
    </submittedName>
</protein>
<dbReference type="InterPro" id="IPR020806">
    <property type="entry name" value="PKS_PP-bd"/>
</dbReference>
<keyword evidence="1" id="KW-0596">Phosphopantetheine</keyword>
<keyword evidence="4" id="KW-0812">Transmembrane</keyword>
<feature type="region of interest" description="Disordered" evidence="3">
    <location>
        <begin position="1382"/>
        <end position="1403"/>
    </location>
</feature>
<feature type="transmembrane region" description="Helical" evidence="4">
    <location>
        <begin position="904"/>
        <end position="922"/>
    </location>
</feature>
<dbReference type="Gene3D" id="2.160.10.10">
    <property type="entry name" value="Hexapeptide repeat proteins"/>
    <property type="match status" value="2"/>
</dbReference>
<evidence type="ECO:0000256" key="4">
    <source>
        <dbReference type="SAM" id="Phobius"/>
    </source>
</evidence>
<dbReference type="Gene3D" id="3.40.50.12780">
    <property type="entry name" value="N-terminal domain of ligase-like"/>
    <property type="match status" value="1"/>
</dbReference>
<evidence type="ECO:0000259" key="5">
    <source>
        <dbReference type="PROSITE" id="PS50075"/>
    </source>
</evidence>
<dbReference type="GO" id="GO:0006631">
    <property type="term" value="P:fatty acid metabolic process"/>
    <property type="evidence" value="ECO:0007669"/>
    <property type="project" value="TreeGrafter"/>
</dbReference>
<feature type="transmembrane region" description="Helical" evidence="4">
    <location>
        <begin position="1133"/>
        <end position="1154"/>
    </location>
</feature>
<keyword evidence="7" id="KW-1185">Reference proteome</keyword>
<dbReference type="PANTHER" id="PTHR43201:SF10">
    <property type="entry name" value="CARRIER DOMAIN-CONTAINING PROTEIN"/>
    <property type="match status" value="1"/>
</dbReference>
<dbReference type="OrthoDB" id="3633556at2759"/>
<feature type="compositionally biased region" description="Polar residues" evidence="3">
    <location>
        <begin position="1391"/>
        <end position="1403"/>
    </location>
</feature>
<dbReference type="SUPFAM" id="SSF56801">
    <property type="entry name" value="Acetyl-CoA synthetase-like"/>
    <property type="match status" value="1"/>
</dbReference>
<feature type="transmembrane region" description="Helical" evidence="4">
    <location>
        <begin position="1420"/>
        <end position="1443"/>
    </location>
</feature>
<dbReference type="Pfam" id="PF00550">
    <property type="entry name" value="PP-binding"/>
    <property type="match status" value="1"/>
</dbReference>
<evidence type="ECO:0000313" key="7">
    <source>
        <dbReference type="Proteomes" id="UP000053317"/>
    </source>
</evidence>
<dbReference type="SUPFAM" id="SSF47336">
    <property type="entry name" value="ACP-like"/>
    <property type="match status" value="1"/>
</dbReference>
<dbReference type="PROSITE" id="PS50075">
    <property type="entry name" value="CARRIER"/>
    <property type="match status" value="1"/>
</dbReference>
<dbReference type="GO" id="GO:0031956">
    <property type="term" value="F:medium-chain fatty acid-CoA ligase activity"/>
    <property type="evidence" value="ECO:0007669"/>
    <property type="project" value="TreeGrafter"/>
</dbReference>
<feature type="transmembrane region" description="Helical" evidence="4">
    <location>
        <begin position="1476"/>
        <end position="1501"/>
    </location>
</feature>
<dbReference type="InterPro" id="IPR045851">
    <property type="entry name" value="AMP-bd_C_sf"/>
</dbReference>
<dbReference type="SUPFAM" id="SSF51161">
    <property type="entry name" value="Trimeric LpxA-like enzymes"/>
    <property type="match status" value="3"/>
</dbReference>
<reference evidence="6 7" key="1">
    <citation type="submission" date="2015-05" db="EMBL/GenBank/DDBJ databases">
        <title>Distinctive expansion of gene families associated with plant cell wall degradation and secondary metabolism in the genomes of grapevine trunk pathogens.</title>
        <authorList>
            <person name="Lawrence D.P."/>
            <person name="Travadon R."/>
            <person name="Rolshausen P.E."/>
            <person name="Baumgartner K."/>
        </authorList>
    </citation>
    <scope>NUCLEOTIDE SEQUENCE [LARGE SCALE GENOMIC DNA]</scope>
    <source>
        <strain evidence="6">UCRPC4</strain>
    </source>
</reference>
<evidence type="ECO:0000256" key="3">
    <source>
        <dbReference type="SAM" id="MobiDB-lite"/>
    </source>
</evidence>
<evidence type="ECO:0000313" key="6">
    <source>
        <dbReference type="EMBL" id="KKY23828.1"/>
    </source>
</evidence>
<name>A0A0G2GK15_PHACM</name>
<dbReference type="InterPro" id="IPR036736">
    <property type="entry name" value="ACP-like_sf"/>
</dbReference>
<gene>
    <name evidence="6" type="ORF">UCRPC4_g02641</name>
</gene>
<evidence type="ECO:0000256" key="1">
    <source>
        <dbReference type="ARBA" id="ARBA00022450"/>
    </source>
</evidence>
<dbReference type="InterPro" id="IPR042099">
    <property type="entry name" value="ANL_N_sf"/>
</dbReference>
<dbReference type="Gene3D" id="1.10.1200.10">
    <property type="entry name" value="ACP-like"/>
    <property type="match status" value="1"/>
</dbReference>
<dbReference type="InterPro" id="IPR009081">
    <property type="entry name" value="PP-bd_ACP"/>
</dbReference>
<evidence type="ECO:0000256" key="2">
    <source>
        <dbReference type="ARBA" id="ARBA00022553"/>
    </source>
</evidence>
<dbReference type="Pfam" id="PF00501">
    <property type="entry name" value="AMP-binding"/>
    <property type="match status" value="1"/>
</dbReference>
<comment type="caution">
    <text evidence="6">The sequence shown here is derived from an EMBL/GenBank/DDBJ whole genome shotgun (WGS) entry which is preliminary data.</text>
</comment>
<dbReference type="Gene3D" id="3.30.300.30">
    <property type="match status" value="1"/>
</dbReference>
<sequence length="1673" mass="182354">MSPGAHLDSHSGSRHVDLTISQALKGLRQTSSSDLQTLNYFTSLLESHKGPWPVFDLILSCQHVWASLPEEAKSGNNVEYQQSLDNITSKVKSTYGSLAHLLPSSENVPALLDAQNDATLSHGAIRRFVEDFDLGLAPRSVGKPRVVVALPNGPLLGLACMAVSTYYTMAPMTTHCGADQFRHDVEKVEASAILVLGSDVEKLELNSPWVSEANISVFTVQPHHDMTFSVSLLNQPLFIRQTAVANTADDIAILLFTSGTSGDKKLVPIPTHTLVAGVAFVIDSWGLTAQDRCLNMMPLNHVGGIVRNLFAPVMAGGSTICCSSFDPNLFWDLVENRGATWYYASPSMHTMILAEAENRPDAVQKSRVRIVCNAAGGLLPTLATQLRSTFDCTVLPSYGMTECMPIATPPLDYRLDRPGTSGISIGPGLAILNPVDGTKLPPRTTGNICVRGAPVFPGYLKANNIDTSVFTQDGWFDTGDMGYMDEDGYLYITGRSKEVINRGGEIISPFEVEEAILSASKDPESCIHGRVSDALAFSVPHEVLQEVVGIVIVTSPGKPSPDLRQIHEAVRSSLDQPKWPFLVAYMDGLPKAKNKVLRIKLGDRLGLETVSDSTEIVDRYVEAECPPLETPLTTKIPSRKCSVDLESVSNVLKAEINPDADVFVRHHKSDGLAQAIIFNNEPLDPSAKKDAARHLEARLRHRVDGILVPSSIKYLDGPKPLTSEGTVHEAAIDEALKAQNTLGDASDTQRQVQESFASILGLSVGDIDESTDFFAAGGDSLRVGRLLSSLRAKFGVRLKTEDLFTNGTISAVSALLDQALAAQNLSSDGQPKELPGCTETYSSTHPLLLIIHLIPIALVYPLRLSLQWTIFLYIMASTANLFPLKETTGGRLLHLMCVVVAARIAIQIVAPVFGVLCKWLIIGRYKEGMYPMWGPYHTRWWLTQKILQICGKGIYDTFDWSRKLYWRSLGIRMGRNVTISNKTSLGEYDLIEIGDNAVLDRCICRPFAAERNTSMFLGRIKIGKNSSVGIKSIIAPGATVPDNTCIGPNSSSWEMQDADENNRELLPSSAPQPHWLLKWLIIEPINLFVIIVSFGPWLGGMTGIASRYPRRVPDMTKEIVIWYTTGERVAWHYLARVCGAVGGPIVIFGMIVLLTKLANLIFGRVRPGPSNKLTQVQKLRQALIARVIPDGGLAHLGDMFGSHYEIVSVVVRALGGKVGKRVYWPGVGPSVQNFDLIDVGNDVVFGSRAHLITSDGYGNEKIKIGDGAMIADRAVVLPGTTVGERTVLGSGALTRRNHNYPKDTVWVGSKGGSAVCLTASKSGASVEYANKSNSSLSTLGVSDNEKDFYKKSPKTGVHESKLSSVGTLVDPSDRYNEKEFVQNVQSSSSSFTAGSNEKRNSTNGATTPFGRAFYEGKADYHVIGMFGIFLYSTLITMIVVVYWNVATVTGVKVVGAALQTDHPAFRVDAKWRPLSIYAVMLGAIACITFTQAIIALAVIIASKWILLGRRRPGDYDWDKSSYCQRWQLFLTIEKLRRRCYTGRGIIGLLTGTHYAVLYFRLLGANIGKDCALFANGRPALYFTEPDLLTLGDRVTVDDASLVGHINSRGNFKLHELYVGDRSVLRTGSRLLAGANMSEDACLLEHTLVMSGDHVDAGVTYQGWPASVFTGKRV</sequence>
<dbReference type="InterPro" id="IPR011004">
    <property type="entry name" value="Trimer_LpxA-like_sf"/>
</dbReference>
<feature type="domain" description="Carrier" evidence="5">
    <location>
        <begin position="743"/>
        <end position="820"/>
    </location>
</feature>
<dbReference type="GO" id="GO:0031177">
    <property type="term" value="F:phosphopantetheine binding"/>
    <property type="evidence" value="ECO:0007669"/>
    <property type="project" value="InterPro"/>
</dbReference>
<dbReference type="PANTHER" id="PTHR43201">
    <property type="entry name" value="ACYL-COA SYNTHETASE"/>
    <property type="match status" value="1"/>
</dbReference>
<keyword evidence="2" id="KW-0597">Phosphoprotein</keyword>
<organism evidence="6 7">
    <name type="scientific">Phaeomoniella chlamydospora</name>
    <name type="common">Phaeoacremonium chlamydosporum</name>
    <dbReference type="NCBI Taxonomy" id="158046"/>
    <lineage>
        <taxon>Eukaryota</taxon>
        <taxon>Fungi</taxon>
        <taxon>Dikarya</taxon>
        <taxon>Ascomycota</taxon>
        <taxon>Pezizomycotina</taxon>
        <taxon>Eurotiomycetes</taxon>
        <taxon>Chaetothyriomycetidae</taxon>
        <taxon>Phaeomoniellales</taxon>
        <taxon>Phaeomoniellaceae</taxon>
        <taxon>Phaeomoniella</taxon>
    </lineage>
</organism>
<dbReference type="InterPro" id="IPR000873">
    <property type="entry name" value="AMP-dep_synth/lig_dom"/>
</dbReference>